<keyword evidence="1" id="KW-0472">Membrane</keyword>
<gene>
    <name evidence="2" type="ordered locus">XALc_2408</name>
</gene>
<protein>
    <submittedName>
        <fullName evidence="2">Uncharacterized protein</fullName>
    </submittedName>
</protein>
<dbReference type="RefSeq" id="WP_012916883.1">
    <property type="nucleotide sequence ID" value="NC_013722.1"/>
</dbReference>
<name>D2UF27_XANAP</name>
<keyword evidence="1" id="KW-0812">Transmembrane</keyword>
<dbReference type="GeneID" id="57877713"/>
<keyword evidence="3" id="KW-1185">Reference proteome</keyword>
<dbReference type="EMBL" id="FP565176">
    <property type="protein sequence ID" value="CBA16888.1"/>
    <property type="molecule type" value="Genomic_DNA"/>
</dbReference>
<feature type="transmembrane region" description="Helical" evidence="1">
    <location>
        <begin position="14"/>
        <end position="35"/>
    </location>
</feature>
<organism evidence="2 3">
    <name type="scientific">Xanthomonas albilineans (strain GPE PC73 / CFBP 7063)</name>
    <dbReference type="NCBI Taxonomy" id="380358"/>
    <lineage>
        <taxon>Bacteria</taxon>
        <taxon>Pseudomonadati</taxon>
        <taxon>Pseudomonadota</taxon>
        <taxon>Gammaproteobacteria</taxon>
        <taxon>Lysobacterales</taxon>
        <taxon>Lysobacteraceae</taxon>
        <taxon>Xanthomonas</taxon>
    </lineage>
</organism>
<proteinExistence type="predicted"/>
<dbReference type="AlphaFoldDB" id="D2UF27"/>
<keyword evidence="1" id="KW-1133">Transmembrane helix</keyword>
<evidence type="ECO:0000256" key="1">
    <source>
        <dbReference type="SAM" id="Phobius"/>
    </source>
</evidence>
<sequence>MNEQFPETFKFKGFWPAFIIMSLFVSLWVFIAITVPMQGGGLGGIIFCLGVAALLSLIVWIFLVGKSDIVIDENSITRVFLGKRLQSMAWTDVERIVVFPMRAPGMSRAMTSYNIIPSASSGKVNFPRKIYFGDQKTDLTDLIKVMNFFIARHNITVEHKSDGRTTVTNSL</sequence>
<accession>D2UF27</accession>
<evidence type="ECO:0000313" key="3">
    <source>
        <dbReference type="Proteomes" id="UP000001890"/>
    </source>
</evidence>
<dbReference type="Proteomes" id="UP000001890">
    <property type="component" value="Chromosome"/>
</dbReference>
<dbReference type="STRING" id="380358.XALC_2408"/>
<reference evidence="2 3" key="1">
    <citation type="journal article" date="2009" name="BMC Genomics">
        <title>The complete genome sequence of Xanthomonas albilineans provides new insights into the reductive genome evolution of the xylem-limited Xanthomonadaceae.</title>
        <authorList>
            <person name="Pieretti I."/>
            <person name="Royer M."/>
            <person name="Barbe V."/>
            <person name="Carrere S."/>
            <person name="Koebnik R."/>
            <person name="Cociancich S."/>
            <person name="Couloux A."/>
            <person name="Darrasse A."/>
            <person name="Gouzy J."/>
            <person name="Jacques M.A."/>
            <person name="Lauber E."/>
            <person name="Manceau C."/>
            <person name="Mangenot S."/>
            <person name="Poussier S."/>
            <person name="Segurens B."/>
            <person name="Szurek B."/>
            <person name="Verdier V."/>
            <person name="Arlat M."/>
            <person name="Rott P."/>
        </authorList>
    </citation>
    <scope>NUCLEOTIDE SEQUENCE [LARGE SCALE GENOMIC DNA]</scope>
    <source>
        <strain evidence="3">GPE PC73 / CFBP 7063</strain>
    </source>
</reference>
<dbReference type="KEGG" id="xal:XALC_2408"/>
<feature type="transmembrane region" description="Helical" evidence="1">
    <location>
        <begin position="42"/>
        <end position="63"/>
    </location>
</feature>
<evidence type="ECO:0000313" key="2">
    <source>
        <dbReference type="EMBL" id="CBA16888.1"/>
    </source>
</evidence>